<dbReference type="GO" id="GO:1902626">
    <property type="term" value="P:assembly of large subunit precursor of preribosome"/>
    <property type="evidence" value="ECO:0007669"/>
    <property type="project" value="UniProtKB-UniRule"/>
</dbReference>
<organism evidence="6 7">
    <name type="scientific">Ferrimonas sediminicola</name>
    <dbReference type="NCBI Taxonomy" id="2569538"/>
    <lineage>
        <taxon>Bacteria</taxon>
        <taxon>Pseudomonadati</taxon>
        <taxon>Pseudomonadota</taxon>
        <taxon>Gammaproteobacteria</taxon>
        <taxon>Alteromonadales</taxon>
        <taxon>Ferrimonadaceae</taxon>
        <taxon>Ferrimonas</taxon>
    </lineage>
</organism>
<proteinExistence type="inferred from homology"/>
<keyword evidence="4 5" id="KW-0694">RNA-binding</keyword>
<name>A0A4U1BM79_9GAMM</name>
<dbReference type="PANTHER" id="PTHR38101:SF1">
    <property type="entry name" value="UPF0307 PROTEIN YJGA"/>
    <property type="match status" value="1"/>
</dbReference>
<dbReference type="GO" id="GO:0043022">
    <property type="term" value="F:ribosome binding"/>
    <property type="evidence" value="ECO:0007669"/>
    <property type="project" value="UniProtKB-UniRule"/>
</dbReference>
<keyword evidence="1 5" id="KW-0963">Cytoplasm</keyword>
<dbReference type="SUPFAM" id="SSF158710">
    <property type="entry name" value="PSPTO4464-like"/>
    <property type="match status" value="1"/>
</dbReference>
<dbReference type="HAMAP" id="MF_00765">
    <property type="entry name" value="DarP"/>
    <property type="match status" value="1"/>
</dbReference>
<dbReference type="PIRSF" id="PIRSF016183">
    <property type="entry name" value="UCP016183"/>
    <property type="match status" value="1"/>
</dbReference>
<evidence type="ECO:0000313" key="7">
    <source>
        <dbReference type="Proteomes" id="UP000305674"/>
    </source>
</evidence>
<keyword evidence="7" id="KW-1185">Reference proteome</keyword>
<gene>
    <name evidence="5" type="primary">darP</name>
    <name evidence="6" type="ORF">FCL40_01345</name>
</gene>
<comment type="similarity">
    <text evidence="5">Belongs to the DarP family.</text>
</comment>
<dbReference type="InterPro" id="IPR006839">
    <property type="entry name" value="DarP"/>
</dbReference>
<dbReference type="InterPro" id="IPR023153">
    <property type="entry name" value="DarP_sf"/>
</dbReference>
<reference evidence="6 7" key="1">
    <citation type="submission" date="2019-04" db="EMBL/GenBank/DDBJ databases">
        <authorList>
            <person name="Hwang J.C."/>
        </authorList>
    </citation>
    <scope>NUCLEOTIDE SEQUENCE [LARGE SCALE GENOMIC DNA]</scope>
    <source>
        <strain evidence="6 7">IMCC35001</strain>
    </source>
</reference>
<dbReference type="GO" id="GO:0019843">
    <property type="term" value="F:rRNA binding"/>
    <property type="evidence" value="ECO:0007669"/>
    <property type="project" value="UniProtKB-UniRule"/>
</dbReference>
<dbReference type="AlphaFoldDB" id="A0A4U1BM79"/>
<dbReference type="RefSeq" id="WP_136850587.1">
    <property type="nucleotide sequence ID" value="NZ_SWCI01000001.1"/>
</dbReference>
<dbReference type="EMBL" id="SWCI01000001">
    <property type="protein sequence ID" value="TKB51228.1"/>
    <property type="molecule type" value="Genomic_DNA"/>
</dbReference>
<dbReference type="OrthoDB" id="5293604at2"/>
<evidence type="ECO:0000256" key="1">
    <source>
        <dbReference type="ARBA" id="ARBA00022490"/>
    </source>
</evidence>
<sequence>MAAKRPEPELQEEEWISKSELKREAEQLQKIGHEIVALGKNDLAKVPLDEELEEAVALAQRLKGKNEAHRRQLQFIGKLLRSRDPEPLVAALDKLRNKHNQASQEFHRMEQWRDRLIAEGDDAMQALFAEVPAMAEERQRVRQLIRQATKEAKAAKPPKASRELFKLIRQYLEE</sequence>
<evidence type="ECO:0000256" key="5">
    <source>
        <dbReference type="HAMAP-Rule" id="MF_00765"/>
    </source>
</evidence>
<evidence type="ECO:0000313" key="6">
    <source>
        <dbReference type="EMBL" id="TKB51228.1"/>
    </source>
</evidence>
<evidence type="ECO:0000256" key="3">
    <source>
        <dbReference type="ARBA" id="ARBA00022730"/>
    </source>
</evidence>
<comment type="caution">
    <text evidence="6">The sequence shown here is derived from an EMBL/GenBank/DDBJ whole genome shotgun (WGS) entry which is preliminary data.</text>
</comment>
<keyword evidence="2 5" id="KW-0690">Ribosome biogenesis</keyword>
<dbReference type="Pfam" id="PF04751">
    <property type="entry name" value="DarP"/>
    <property type="match status" value="1"/>
</dbReference>
<dbReference type="CDD" id="cd16331">
    <property type="entry name" value="YjgA-like"/>
    <property type="match status" value="1"/>
</dbReference>
<evidence type="ECO:0000256" key="2">
    <source>
        <dbReference type="ARBA" id="ARBA00022517"/>
    </source>
</evidence>
<dbReference type="Proteomes" id="UP000305674">
    <property type="component" value="Unassembled WGS sequence"/>
</dbReference>
<dbReference type="PANTHER" id="PTHR38101">
    <property type="entry name" value="UPF0307 PROTEIN YJGA"/>
    <property type="match status" value="1"/>
</dbReference>
<dbReference type="NCBIfam" id="NF003593">
    <property type="entry name" value="PRK05255.1-1"/>
    <property type="match status" value="1"/>
</dbReference>
<keyword evidence="3 5" id="KW-0699">rRNA-binding</keyword>
<dbReference type="GO" id="GO:0005829">
    <property type="term" value="C:cytosol"/>
    <property type="evidence" value="ECO:0007669"/>
    <property type="project" value="TreeGrafter"/>
</dbReference>
<comment type="function">
    <text evidence="5">Member of a network of 50S ribosomal subunit biogenesis factors which assembles along the 30S-50S interface, preventing incorrect 23S rRNA structures from forming. Promotes peptidyl transferase center (PTC) maturation.</text>
</comment>
<evidence type="ECO:0000256" key="4">
    <source>
        <dbReference type="ARBA" id="ARBA00022884"/>
    </source>
</evidence>
<protein>
    <recommendedName>
        <fullName evidence="5">Dual-action ribosomal maturation protein DarP</fullName>
    </recommendedName>
    <alternativeName>
        <fullName evidence="5">Large ribosomal subunit assembly factor DarP</fullName>
    </alternativeName>
</protein>
<accession>A0A4U1BM79</accession>
<comment type="subcellular location">
    <subcellularLocation>
        <location evidence="5">Cytoplasm</location>
    </subcellularLocation>
    <text evidence="5">Associates with late stage pre-50S ribosomal subunits.</text>
</comment>
<dbReference type="Gene3D" id="1.10.60.30">
    <property type="entry name" value="PSPTO4464-like domains"/>
    <property type="match status" value="2"/>
</dbReference>